<sequence>MLMLNILIKRKVFNMKKGDKVLIKECPIKKYVGKEGVITNVICKWNCEKLYKVTIGNTTIKNWATDDCLELIVERKATAELYDTETEDIKQKKEYKVSEECYHCKYKYNIPGNAHIGCRKYCEGNTFASYGIANGWVINIPTLGISCFDPIWKDTKCPHFEEKE</sequence>
<name>A0A8S5RYB9_9CAUD</name>
<protein>
    <submittedName>
        <fullName evidence="1">Uncharacterized protein</fullName>
    </submittedName>
</protein>
<dbReference type="EMBL" id="BK032510">
    <property type="protein sequence ID" value="DAF43774.1"/>
    <property type="molecule type" value="Genomic_DNA"/>
</dbReference>
<evidence type="ECO:0000313" key="1">
    <source>
        <dbReference type="EMBL" id="DAF43774.1"/>
    </source>
</evidence>
<reference evidence="1" key="1">
    <citation type="journal article" date="2021" name="Proc. Natl. Acad. Sci. U.S.A.">
        <title>A Catalog of Tens of Thousands of Viruses from Human Metagenomes Reveals Hidden Associations with Chronic Diseases.</title>
        <authorList>
            <person name="Tisza M.J."/>
            <person name="Buck C.B."/>
        </authorList>
    </citation>
    <scope>NUCLEOTIDE SEQUENCE</scope>
    <source>
        <strain evidence="1">CtNQV2</strain>
    </source>
</reference>
<proteinExistence type="predicted"/>
<organism evidence="1">
    <name type="scientific">Myoviridae sp. ctNQV2</name>
    <dbReference type="NCBI Taxonomy" id="2827683"/>
    <lineage>
        <taxon>Viruses</taxon>
        <taxon>Duplodnaviria</taxon>
        <taxon>Heunggongvirae</taxon>
        <taxon>Uroviricota</taxon>
        <taxon>Caudoviricetes</taxon>
    </lineage>
</organism>
<accession>A0A8S5RYB9</accession>